<dbReference type="AlphaFoldDB" id="J2F8I3"/>
<dbReference type="PANTHER" id="PTHR43065">
    <property type="entry name" value="SENSOR HISTIDINE KINASE"/>
    <property type="match status" value="1"/>
</dbReference>
<protein>
    <recommendedName>
        <fullName evidence="2">histidine kinase</fullName>
        <ecNumber evidence="2">2.7.13.3</ecNumber>
    </recommendedName>
</protein>
<evidence type="ECO:0000256" key="4">
    <source>
        <dbReference type="SAM" id="Phobius"/>
    </source>
</evidence>
<dbReference type="SUPFAM" id="SSF47384">
    <property type="entry name" value="Homodimeric domain of signal transducing histidine kinase"/>
    <property type="match status" value="1"/>
</dbReference>
<dbReference type="PRINTS" id="PR00344">
    <property type="entry name" value="BCTRLSENSOR"/>
</dbReference>
<evidence type="ECO:0000256" key="2">
    <source>
        <dbReference type="ARBA" id="ARBA00012438"/>
    </source>
</evidence>
<comment type="catalytic activity">
    <reaction evidence="1">
        <text>ATP + protein L-histidine = ADP + protein N-phospho-L-histidine.</text>
        <dbReference type="EC" id="2.7.13.3"/>
    </reaction>
</comment>
<evidence type="ECO:0000259" key="6">
    <source>
        <dbReference type="PROSITE" id="PS50112"/>
    </source>
</evidence>
<feature type="transmembrane region" description="Helical" evidence="4">
    <location>
        <begin position="51"/>
        <end position="70"/>
    </location>
</feature>
<dbReference type="Pfam" id="PF02518">
    <property type="entry name" value="HATPase_c"/>
    <property type="match status" value="1"/>
</dbReference>
<keyword evidence="4" id="KW-0812">Transmembrane</keyword>
<dbReference type="Gene3D" id="3.30.450.20">
    <property type="entry name" value="PAS domain"/>
    <property type="match status" value="1"/>
</dbReference>
<dbReference type="SUPFAM" id="SSF55874">
    <property type="entry name" value="ATPase domain of HSP90 chaperone/DNA topoisomerase II/histidine kinase"/>
    <property type="match status" value="1"/>
</dbReference>
<dbReference type="InterPro" id="IPR036097">
    <property type="entry name" value="HisK_dim/P_sf"/>
</dbReference>
<reference evidence="7" key="1">
    <citation type="journal article" date="2012" name="PLoS Genet.">
        <title>Comparative Genomics of Plant-Associated Pseudomonas spp.: Insights into Diversity and Inheritance of Traits Involved in Multitrophic Interactions.</title>
        <authorList>
            <person name="Loper J.E."/>
            <person name="Hassan K.A."/>
            <person name="Mavrodi D.V."/>
            <person name="Davis E.W.II."/>
            <person name="Lim C.K."/>
            <person name="Shaffer B.T."/>
            <person name="Elbourne L.D."/>
            <person name="Stockwell V.O."/>
            <person name="Hartney S.L."/>
            <person name="Breakwell K."/>
            <person name="Henkels M.D."/>
            <person name="Tetu S.G."/>
            <person name="Rangel L.I."/>
            <person name="Kidarsa T.A."/>
            <person name="Wilson N.L."/>
            <person name="van de Mortel J.E."/>
            <person name="Song C."/>
            <person name="Blumhagen R."/>
            <person name="Radune D."/>
            <person name="Hostetler J.B."/>
            <person name="Brinkac L.M."/>
            <person name="Durkin A.S."/>
            <person name="Kluepfel D.A."/>
            <person name="Wechter W.P."/>
            <person name="Anderson A.J."/>
            <person name="Kim Y.C."/>
            <person name="Pierson L.S.III."/>
            <person name="Pierson E.A."/>
            <person name="Lindow S.E."/>
            <person name="Kobayashi D.Y."/>
            <person name="Raaijmakers J.M."/>
            <person name="Weller D.M."/>
            <person name="Thomashow L.S."/>
            <person name="Allen A.E."/>
            <person name="Paulsen I.T."/>
        </authorList>
    </citation>
    <scope>NUCLEOTIDE SEQUENCE [LARGE SCALE GENOMIC DNA]</scope>
    <source>
        <strain evidence="7">Q2-87</strain>
    </source>
</reference>
<evidence type="ECO:0000256" key="3">
    <source>
        <dbReference type="ARBA" id="ARBA00022553"/>
    </source>
</evidence>
<dbReference type="Gene3D" id="1.10.287.130">
    <property type="match status" value="1"/>
</dbReference>
<feature type="transmembrane region" description="Helical" evidence="4">
    <location>
        <begin position="126"/>
        <end position="145"/>
    </location>
</feature>
<dbReference type="InterPro" id="IPR005467">
    <property type="entry name" value="His_kinase_dom"/>
</dbReference>
<feature type="domain" description="PAS" evidence="6">
    <location>
        <begin position="194"/>
        <end position="231"/>
    </location>
</feature>
<evidence type="ECO:0000313" key="7">
    <source>
        <dbReference type="EMBL" id="EJL05458.1"/>
    </source>
</evidence>
<dbReference type="SMART" id="SM00388">
    <property type="entry name" value="HisKA"/>
    <property type="match status" value="1"/>
</dbReference>
<comment type="caution">
    <text evidence="7">The sequence shown here is derived from an EMBL/GenBank/DDBJ whole genome shotgun (WGS) entry which is preliminary data.</text>
</comment>
<dbReference type="InterPro" id="IPR036890">
    <property type="entry name" value="HATPase_C_sf"/>
</dbReference>
<feature type="transmembrane region" description="Helical" evidence="4">
    <location>
        <begin position="151"/>
        <end position="170"/>
    </location>
</feature>
<dbReference type="eggNOG" id="COG2205">
    <property type="taxonomic scope" value="Bacteria"/>
</dbReference>
<dbReference type="RefSeq" id="WP_003185559.1">
    <property type="nucleotide sequence ID" value="NZ_CM001558.1"/>
</dbReference>
<accession>J2F8I3</accession>
<dbReference type="InterPro" id="IPR000014">
    <property type="entry name" value="PAS"/>
</dbReference>
<sequence length="529" mass="58770">MIAEALSPHDKQAQRLLRLYHLYRLSIGITLVLLISSNMDNRLLEFANDDLLRSGSWLYLVLNILLVVFLENTRRPARLFGLALTDVLLLSWLFFVAGGAPSAVGNLLIVSVAIGNTLLRGRIGLLIAAVATLGIIGSTFFLGLSDSNRPSSYLQAGTLGALCFAAALLVQGLTRRLEASETLAEQRASEVVGLEALNALILQRMRTGILVLDRQGRVQLANESALNLLGMHDLVGQPIEQYSTALVERLQLWRNNPSLRPQSLTIRGNGLTLQPSFIALGHNDQHQTLVFLDDLAQVAQQAQQLKLASLGRLTAGIAHEIRNPLGAISHAAQLLRESEELNDADRRLTQIIQDHSQRMNRVIENVLQLSRRQPTTPQRLDLRTWLEPFVRQTRESMTEYQQLHLSIDPGDYTTLMDPDQLTQVLGNLLSNAWRHGAMVHDQAEVWLKLFIDPHSQLPTLDIIDNGPGVTPDQQAHLFEPFFTTSSQGTGLGLYLSRELCESNQARLDFKSRQGGGCFRITFAHGRKQI</sequence>
<gene>
    <name evidence="7" type="primary">pilS</name>
    <name evidence="7" type="ORF">PflQ2_4712</name>
</gene>
<evidence type="ECO:0000259" key="5">
    <source>
        <dbReference type="PROSITE" id="PS50109"/>
    </source>
</evidence>
<dbReference type="CDD" id="cd00130">
    <property type="entry name" value="PAS"/>
    <property type="match status" value="1"/>
</dbReference>
<feature type="transmembrane region" description="Helical" evidence="4">
    <location>
        <begin position="21"/>
        <end position="39"/>
    </location>
</feature>
<name>J2F8I3_PSEFQ</name>
<dbReference type="FunFam" id="1.10.287.130:FF:000057">
    <property type="entry name" value="Type IV pilus sensor protein PilS"/>
    <property type="match status" value="1"/>
</dbReference>
<dbReference type="InterPro" id="IPR004358">
    <property type="entry name" value="Sig_transdc_His_kin-like_C"/>
</dbReference>
<keyword evidence="4" id="KW-0472">Membrane</keyword>
<dbReference type="Proteomes" id="UP000007289">
    <property type="component" value="Chromosome"/>
</dbReference>
<dbReference type="PANTHER" id="PTHR43065:SF52">
    <property type="entry name" value="SENSOR PROTEIN KINASE PILS"/>
    <property type="match status" value="1"/>
</dbReference>
<dbReference type="InterPro" id="IPR035965">
    <property type="entry name" value="PAS-like_dom_sf"/>
</dbReference>
<dbReference type="InterPro" id="IPR003661">
    <property type="entry name" value="HisK_dim/P_dom"/>
</dbReference>
<dbReference type="PROSITE" id="PS50109">
    <property type="entry name" value="HIS_KIN"/>
    <property type="match status" value="1"/>
</dbReference>
<dbReference type="EC" id="2.7.13.3" evidence="2"/>
<keyword evidence="4" id="KW-1133">Transmembrane helix</keyword>
<dbReference type="EMBL" id="AGBM01000001">
    <property type="protein sequence ID" value="EJL05458.1"/>
    <property type="molecule type" value="Genomic_DNA"/>
</dbReference>
<keyword evidence="3" id="KW-0597">Phosphoprotein</keyword>
<dbReference type="GO" id="GO:0000155">
    <property type="term" value="F:phosphorelay sensor kinase activity"/>
    <property type="evidence" value="ECO:0007669"/>
    <property type="project" value="InterPro"/>
</dbReference>
<evidence type="ECO:0000256" key="1">
    <source>
        <dbReference type="ARBA" id="ARBA00000085"/>
    </source>
</evidence>
<dbReference type="Pfam" id="PF25323">
    <property type="entry name" value="6TM_PilS"/>
    <property type="match status" value="1"/>
</dbReference>
<dbReference type="SUPFAM" id="SSF55785">
    <property type="entry name" value="PYP-like sensor domain (PAS domain)"/>
    <property type="match status" value="1"/>
</dbReference>
<dbReference type="Pfam" id="PF00512">
    <property type="entry name" value="HisKA"/>
    <property type="match status" value="1"/>
</dbReference>
<dbReference type="CDD" id="cd00082">
    <property type="entry name" value="HisKA"/>
    <property type="match status" value="1"/>
</dbReference>
<feature type="domain" description="Histidine kinase" evidence="5">
    <location>
        <begin position="316"/>
        <end position="526"/>
    </location>
</feature>
<organism evidence="7">
    <name type="scientific">Pseudomonas fluorescens (strain Q2-87)</name>
    <dbReference type="NCBI Taxonomy" id="1038922"/>
    <lineage>
        <taxon>Bacteria</taxon>
        <taxon>Pseudomonadati</taxon>
        <taxon>Pseudomonadota</taxon>
        <taxon>Gammaproteobacteria</taxon>
        <taxon>Pseudomonadales</taxon>
        <taxon>Pseudomonadaceae</taxon>
        <taxon>Pseudomonas</taxon>
    </lineage>
</organism>
<dbReference type="PROSITE" id="PS50112">
    <property type="entry name" value="PAS"/>
    <property type="match status" value="1"/>
</dbReference>
<dbReference type="InterPro" id="IPR003594">
    <property type="entry name" value="HATPase_dom"/>
</dbReference>
<dbReference type="SMART" id="SM00387">
    <property type="entry name" value="HATPase_c"/>
    <property type="match status" value="1"/>
</dbReference>
<dbReference type="HOGENOM" id="CLU_000445_114_39_6"/>
<proteinExistence type="predicted"/>
<dbReference type="PATRIC" id="fig|1038922.3.peg.810"/>
<dbReference type="Gene3D" id="3.30.565.10">
    <property type="entry name" value="Histidine kinase-like ATPase, C-terminal domain"/>
    <property type="match status" value="1"/>
</dbReference>